<feature type="domain" description="Response regulatory" evidence="2">
    <location>
        <begin position="5"/>
        <end position="124"/>
    </location>
</feature>
<name>A0A0C2HL90_9BACT</name>
<protein>
    <recommendedName>
        <fullName evidence="2">Response regulatory domain-containing protein</fullName>
    </recommendedName>
</protein>
<evidence type="ECO:0000259" key="2">
    <source>
        <dbReference type="PROSITE" id="PS50110"/>
    </source>
</evidence>
<dbReference type="Proteomes" id="UP000035068">
    <property type="component" value="Unassembled WGS sequence"/>
</dbReference>
<proteinExistence type="predicted"/>
<comment type="caution">
    <text evidence="3">The sequence shown here is derived from an EMBL/GenBank/DDBJ whole genome shotgun (WGS) entry which is preliminary data.</text>
</comment>
<evidence type="ECO:0000313" key="4">
    <source>
        <dbReference type="Proteomes" id="UP000035068"/>
    </source>
</evidence>
<dbReference type="PROSITE" id="PS50110">
    <property type="entry name" value="RESPONSE_REGULATORY"/>
    <property type="match status" value="1"/>
</dbReference>
<dbReference type="InterPro" id="IPR011752">
    <property type="entry name" value="PilV_Myxo-type"/>
</dbReference>
<dbReference type="RefSeq" id="WP_040096338.1">
    <property type="nucleotide sequence ID" value="NZ_JWJD01000001.1"/>
</dbReference>
<sequence>MQPTKILLAAPAPQLTHWRTSLLPSSSLSFLTAGDSDEALVLARSEQPRLAVIDYRLEPENGPSLCRRLRSYHWLKDLPVIMLMPDSIEGPEGPQDPLRQRECQKTLPSSATSAMLLDVILEILALRPLISRAPRVPQRLPLRFARTEKLNHRGFTLDLSTGGLYLQTDTLYTTGTHMHIEFILPGTLQPLRGRARVAWTNRIHAVSKPLYPQGMGLQFTDLDAHWSQAIAAFVRESV</sequence>
<evidence type="ECO:0000256" key="1">
    <source>
        <dbReference type="PROSITE-ProRule" id="PRU00169"/>
    </source>
</evidence>
<accession>A0A0C2HL90</accession>
<dbReference type="NCBIfam" id="TIGR02266">
    <property type="entry name" value="gmx_TIGR02266"/>
    <property type="match status" value="1"/>
</dbReference>
<evidence type="ECO:0000313" key="3">
    <source>
        <dbReference type="EMBL" id="KIH77841.1"/>
    </source>
</evidence>
<dbReference type="InterPro" id="IPR009875">
    <property type="entry name" value="PilZ_domain"/>
</dbReference>
<dbReference type="GO" id="GO:0035438">
    <property type="term" value="F:cyclic-di-GMP binding"/>
    <property type="evidence" value="ECO:0007669"/>
    <property type="project" value="InterPro"/>
</dbReference>
<dbReference type="GO" id="GO:0000160">
    <property type="term" value="P:phosphorelay signal transduction system"/>
    <property type="evidence" value="ECO:0007669"/>
    <property type="project" value="InterPro"/>
</dbReference>
<dbReference type="Pfam" id="PF07238">
    <property type="entry name" value="PilZ"/>
    <property type="match status" value="1"/>
</dbReference>
<dbReference type="SUPFAM" id="SSF141371">
    <property type="entry name" value="PilZ domain-like"/>
    <property type="match status" value="1"/>
</dbReference>
<feature type="modified residue" description="4-aspartylphosphate" evidence="1">
    <location>
        <position position="54"/>
    </location>
</feature>
<gene>
    <name evidence="3" type="ORF">GFER_04200</name>
</gene>
<keyword evidence="1" id="KW-0597">Phosphoprotein</keyword>
<dbReference type="EMBL" id="JWJD01000001">
    <property type="protein sequence ID" value="KIH77841.1"/>
    <property type="molecule type" value="Genomic_DNA"/>
</dbReference>
<dbReference type="InterPro" id="IPR001789">
    <property type="entry name" value="Sig_transdc_resp-reg_receiver"/>
</dbReference>
<organism evidence="3 4">
    <name type="scientific">Geoalkalibacter ferrihydriticus DSM 17813</name>
    <dbReference type="NCBI Taxonomy" id="1121915"/>
    <lineage>
        <taxon>Bacteria</taxon>
        <taxon>Pseudomonadati</taxon>
        <taxon>Thermodesulfobacteriota</taxon>
        <taxon>Desulfuromonadia</taxon>
        <taxon>Desulfuromonadales</taxon>
        <taxon>Geoalkalibacteraceae</taxon>
        <taxon>Geoalkalibacter</taxon>
    </lineage>
</organism>
<dbReference type="AlphaFoldDB" id="A0A0C2HL90"/>
<keyword evidence="4" id="KW-1185">Reference proteome</keyword>
<dbReference type="CDD" id="cd00156">
    <property type="entry name" value="REC"/>
    <property type="match status" value="1"/>
</dbReference>
<dbReference type="Gene3D" id="3.40.50.2300">
    <property type="match status" value="1"/>
</dbReference>
<dbReference type="InterPro" id="IPR011006">
    <property type="entry name" value="CheY-like_superfamily"/>
</dbReference>
<dbReference type="Gene3D" id="2.40.10.220">
    <property type="entry name" value="predicted glycosyltransferase like domains"/>
    <property type="match status" value="1"/>
</dbReference>
<reference evidence="3 4" key="1">
    <citation type="submission" date="2014-12" db="EMBL/GenBank/DDBJ databases">
        <title>Genomes of Geoalkalibacter ferrihydriticus and Geoalkalibacter subterraneus, two haloalkaliphilic metal-reducing members of the Geobacteraceae.</title>
        <authorList>
            <person name="Badalamenti J.P."/>
            <person name="Torres C.I."/>
            <person name="Krajmalnik-Brown R."/>
            <person name="Bond D.R."/>
        </authorList>
    </citation>
    <scope>NUCLEOTIDE SEQUENCE [LARGE SCALE GENOMIC DNA]</scope>
    <source>
        <strain evidence="3 4">DSM 17813</strain>
    </source>
</reference>
<dbReference type="SUPFAM" id="SSF52172">
    <property type="entry name" value="CheY-like"/>
    <property type="match status" value="1"/>
</dbReference>